<dbReference type="GO" id="GO:0004791">
    <property type="term" value="F:thioredoxin-disulfide reductase (NADPH) activity"/>
    <property type="evidence" value="ECO:0007669"/>
    <property type="project" value="UniProtKB-EC"/>
</dbReference>
<sequence>MPPGNLETTTPGVFAVGDIRAGSMKRVASASGEGASVVPLVHAWLDPQQ</sequence>
<keyword evidence="2" id="KW-1185">Reference proteome</keyword>
<keyword evidence="1" id="KW-0560">Oxidoreductase</keyword>
<dbReference type="SUPFAM" id="SSF51905">
    <property type="entry name" value="FAD/NAD(P)-binding domain"/>
    <property type="match status" value="1"/>
</dbReference>
<proteinExistence type="predicted"/>
<dbReference type="EMBL" id="CP000910">
    <property type="protein sequence ID" value="ABY25135.1"/>
    <property type="molecule type" value="Genomic_DNA"/>
</dbReference>
<gene>
    <name evidence="1" type="ordered locus">RSal33209_3425</name>
</gene>
<organism evidence="1 2">
    <name type="scientific">Renibacterium salmoninarum (strain ATCC 33209 / DSM 20767 / JCM 11484 / NBRC 15589 / NCIMB 2235)</name>
    <dbReference type="NCBI Taxonomy" id="288705"/>
    <lineage>
        <taxon>Bacteria</taxon>
        <taxon>Bacillati</taxon>
        <taxon>Actinomycetota</taxon>
        <taxon>Actinomycetes</taxon>
        <taxon>Micrococcales</taxon>
        <taxon>Micrococcaceae</taxon>
        <taxon>Renibacterium</taxon>
    </lineage>
</organism>
<dbReference type="AlphaFoldDB" id="A9WVB4"/>
<dbReference type="STRING" id="288705.RSal33209_3425"/>
<dbReference type="InterPro" id="IPR036188">
    <property type="entry name" value="FAD/NAD-bd_sf"/>
</dbReference>
<dbReference type="Proteomes" id="UP000002007">
    <property type="component" value="Chromosome"/>
</dbReference>
<reference evidence="2" key="1">
    <citation type="journal article" date="2008" name="J. Bacteriol.">
        <title>Genome sequence of the fish pathogen Renibacterium salmoninarum suggests reductive evolution away from an environmental Arthrobacter ancestor.</title>
        <authorList>
            <person name="Wiens G.D."/>
            <person name="Rockey D.D."/>
            <person name="Wu Z."/>
            <person name="Chang J."/>
            <person name="Levy R."/>
            <person name="Crane S."/>
            <person name="Chen D.S."/>
            <person name="Capri G.R."/>
            <person name="Burnett J.R."/>
            <person name="Sudheesh P.S."/>
            <person name="Schipma M.J."/>
            <person name="Burd H."/>
            <person name="Bhattacharyya A."/>
            <person name="Rhodes L.D."/>
            <person name="Kaul R."/>
            <person name="Strom M.S."/>
        </authorList>
    </citation>
    <scope>NUCLEOTIDE SEQUENCE [LARGE SCALE GENOMIC DNA]</scope>
    <source>
        <strain evidence="2">ATCC 33209 / DSM 20767 / JCM 11484 / NBRC 15589 / NCIMB 2235</strain>
    </source>
</reference>
<dbReference type="KEGG" id="rsa:RSal33209_3425"/>
<dbReference type="HOGENOM" id="CLU_3139941_0_0_11"/>
<protein>
    <submittedName>
        <fullName evidence="1">Thioredoxin reductase</fullName>
        <ecNumber evidence="1">1.8.1.9</ecNumber>
    </submittedName>
</protein>
<evidence type="ECO:0000313" key="2">
    <source>
        <dbReference type="Proteomes" id="UP000002007"/>
    </source>
</evidence>
<dbReference type="Gene3D" id="3.50.50.60">
    <property type="entry name" value="FAD/NAD(P)-binding domain"/>
    <property type="match status" value="1"/>
</dbReference>
<name>A9WVB4_RENSM</name>
<accession>A9WVB4</accession>
<dbReference type="EC" id="1.8.1.9" evidence="1"/>
<dbReference type="eggNOG" id="COG0492">
    <property type="taxonomic scope" value="Bacteria"/>
</dbReference>
<evidence type="ECO:0000313" key="1">
    <source>
        <dbReference type="EMBL" id="ABY25135.1"/>
    </source>
</evidence>